<dbReference type="Proteomes" id="UP000078148">
    <property type="component" value="Chromosome"/>
</dbReference>
<reference evidence="2 3" key="2">
    <citation type="journal article" date="2016" name="Int. J. Syst. Evol. Microbiol.">
        <title>Paenibacillus bovis sp. nov., isolated from raw yak (Bos grunniens) milk.</title>
        <authorList>
            <person name="Gao C."/>
            <person name="Han J."/>
            <person name="Liu Z."/>
            <person name="Xu X."/>
            <person name="Hang F."/>
            <person name="Wu Z."/>
        </authorList>
    </citation>
    <scope>NUCLEOTIDE SEQUENCE [LARGE SCALE GENOMIC DNA]</scope>
    <source>
        <strain evidence="2 3">BD3526</strain>
    </source>
</reference>
<feature type="domain" description="Right handed beta helix" evidence="1">
    <location>
        <begin position="452"/>
        <end position="587"/>
    </location>
</feature>
<gene>
    <name evidence="2" type="ORF">AR543_18420</name>
</gene>
<dbReference type="KEGG" id="pbv:AR543_18420"/>
<evidence type="ECO:0000259" key="1">
    <source>
        <dbReference type="Pfam" id="PF13229"/>
    </source>
</evidence>
<dbReference type="InterPro" id="IPR012334">
    <property type="entry name" value="Pectin_lyas_fold"/>
</dbReference>
<keyword evidence="3" id="KW-1185">Reference proteome</keyword>
<dbReference type="Gene3D" id="2.160.20.10">
    <property type="entry name" value="Single-stranded right-handed beta-helix, Pectin lyase-like"/>
    <property type="match status" value="2"/>
</dbReference>
<accession>A0A172ZJI9</accession>
<evidence type="ECO:0000313" key="3">
    <source>
        <dbReference type="Proteomes" id="UP000078148"/>
    </source>
</evidence>
<reference evidence="3" key="1">
    <citation type="submission" date="2015-10" db="EMBL/GenBank/DDBJ databases">
        <title>Genome of Paenibacillus bovis sp. nov.</title>
        <authorList>
            <person name="Wu Z."/>
            <person name="Gao C."/>
            <person name="Liu Z."/>
            <person name="Zheng H."/>
        </authorList>
    </citation>
    <scope>NUCLEOTIDE SEQUENCE [LARGE SCALE GENOMIC DNA]</scope>
    <source>
        <strain evidence="3">BD3526</strain>
    </source>
</reference>
<organism evidence="2 3">
    <name type="scientific">Paenibacillus bovis</name>
    <dbReference type="NCBI Taxonomy" id="1616788"/>
    <lineage>
        <taxon>Bacteria</taxon>
        <taxon>Bacillati</taxon>
        <taxon>Bacillota</taxon>
        <taxon>Bacilli</taxon>
        <taxon>Bacillales</taxon>
        <taxon>Paenibacillaceae</taxon>
        <taxon>Paenibacillus</taxon>
    </lineage>
</organism>
<evidence type="ECO:0000313" key="2">
    <source>
        <dbReference type="EMBL" id="ANF97791.1"/>
    </source>
</evidence>
<dbReference type="PANTHER" id="PTHR36453:SF1">
    <property type="entry name" value="RIGHT HANDED BETA HELIX DOMAIN-CONTAINING PROTEIN"/>
    <property type="match status" value="1"/>
</dbReference>
<dbReference type="AlphaFoldDB" id="A0A172ZJI9"/>
<dbReference type="OrthoDB" id="9760240at2"/>
<dbReference type="InterPro" id="IPR039448">
    <property type="entry name" value="Beta_helix"/>
</dbReference>
<dbReference type="PANTHER" id="PTHR36453">
    <property type="entry name" value="SECRETED PROTEIN-RELATED"/>
    <property type="match status" value="1"/>
</dbReference>
<dbReference type="InterPro" id="IPR006626">
    <property type="entry name" value="PbH1"/>
</dbReference>
<dbReference type="SUPFAM" id="SSF51126">
    <property type="entry name" value="Pectin lyase-like"/>
    <property type="match status" value="1"/>
</dbReference>
<dbReference type="SMART" id="SM00710">
    <property type="entry name" value="PbH1"/>
    <property type="match status" value="7"/>
</dbReference>
<proteinExistence type="predicted"/>
<dbReference type="Pfam" id="PF13229">
    <property type="entry name" value="Beta_helix"/>
    <property type="match status" value="1"/>
</dbReference>
<name>A0A172ZJI9_9BACL</name>
<sequence>MQVKNIKYVVLMSGLILLLLFPLWQGEQANSRQGALDSGSNASTPINLYVDASANAQQQNGSQEHPYATIQAARDDLRKRSKPLPSGGATVWVKEGNYQINATLEWTAADSGTVQAPITYRTYSGKKATLSNGTSVNPADWKPLSAEARERVNPAIQPGQLLELDVKKLGFQNIQGFTGGDYFTEKWGILQLIAGDAMQPVSQWPNKDDASAGNRAGWAVASGIVNEKSFYYDDKQNKDTSNLGRMARWQRAIQTGHGVYLQGFWRTVWSPATIRLNEIQPSSRSIHLSETPAGGIGSKFSAVANAATTDNQYRVGDGSEEWRLLNLLEEIDQPGEWAMDFKDGKIYYYPPKPIKEMNTVIADRTDPIIRINGASHLRFIGFELKNGLGNGINVQNSNHITLAGLTIRNMGNGAITDSGGSHNMIQSNTIYDTGSFGISVNKAGNRAKLTAANTRITNNHIYNTGLLVHLEPLIIRESVGLRIDHNLLHDVPKDAIRYTFSNKLLFEYNEVHNTGLVEGDTGAFYTAQDWSSYGNVLRYNMIHHNQRSNGFYADGGSSGNTYQNNIIQDTKRAFIVENGHHNIATGNLLIDTESMEINDRSDSLNYGLNSEYAKLLRGFHPMSGPWKQYGEKLAKQYGMKGNLWSSVLSASWNPQYPNGSKLSNNVLVGGATIKISKKGDVAAQGNVILNTVNEAGFYNYSNLDLRTQNKAILQKFPSLNKVINEIGLYKDQYRSQPVARNQYNGLSNHSAPDSHS</sequence>
<dbReference type="STRING" id="1616788.AR543_18420"/>
<dbReference type="InterPro" id="IPR011050">
    <property type="entry name" value="Pectin_lyase_fold/virulence"/>
</dbReference>
<dbReference type="EMBL" id="CP013023">
    <property type="protein sequence ID" value="ANF97791.1"/>
    <property type="molecule type" value="Genomic_DNA"/>
</dbReference>
<protein>
    <recommendedName>
        <fullName evidence="1">Right handed beta helix domain-containing protein</fullName>
    </recommendedName>
</protein>